<comment type="caution">
    <text evidence="3">The sequence shown here is derived from an EMBL/GenBank/DDBJ whole genome shotgun (WGS) entry which is preliminary data.</text>
</comment>
<proteinExistence type="predicted"/>
<dbReference type="EMBL" id="JASSZA010000001">
    <property type="protein sequence ID" value="KAK2118826.1"/>
    <property type="molecule type" value="Genomic_DNA"/>
</dbReference>
<organism evidence="3 4">
    <name type="scientific">Saguinus oedipus</name>
    <name type="common">Cotton-top tamarin</name>
    <name type="synonym">Oedipomidas oedipus</name>
    <dbReference type="NCBI Taxonomy" id="9490"/>
    <lineage>
        <taxon>Eukaryota</taxon>
        <taxon>Metazoa</taxon>
        <taxon>Chordata</taxon>
        <taxon>Craniata</taxon>
        <taxon>Vertebrata</taxon>
        <taxon>Euteleostomi</taxon>
        <taxon>Mammalia</taxon>
        <taxon>Eutheria</taxon>
        <taxon>Euarchontoglires</taxon>
        <taxon>Primates</taxon>
        <taxon>Haplorrhini</taxon>
        <taxon>Platyrrhini</taxon>
        <taxon>Cebidae</taxon>
        <taxon>Callitrichinae</taxon>
        <taxon>Saguinus</taxon>
    </lineage>
</organism>
<keyword evidence="2" id="KW-1133">Transmembrane helix</keyword>
<keyword evidence="2" id="KW-0472">Membrane</keyword>
<evidence type="ECO:0000256" key="1">
    <source>
        <dbReference type="SAM" id="MobiDB-lite"/>
    </source>
</evidence>
<protein>
    <submittedName>
        <fullName evidence="3">Uncharacterized protein</fullName>
    </submittedName>
</protein>
<reference evidence="3 4" key="1">
    <citation type="submission" date="2023-05" db="EMBL/GenBank/DDBJ databases">
        <title>B98-5 Cell Line De Novo Hybrid Assembly: An Optical Mapping Approach.</title>
        <authorList>
            <person name="Kananen K."/>
            <person name="Auerbach J.A."/>
            <person name="Kautto E."/>
            <person name="Blachly J.S."/>
        </authorList>
    </citation>
    <scope>NUCLEOTIDE SEQUENCE [LARGE SCALE GENOMIC DNA]</scope>
    <source>
        <strain evidence="3">B95-8</strain>
        <tissue evidence="3">Cell line</tissue>
    </source>
</reference>
<dbReference type="PANTHER" id="PTHR46141:SF1">
    <property type="entry name" value="SODIUM LEAK CHANNEL NALCN"/>
    <property type="match status" value="1"/>
</dbReference>
<dbReference type="Proteomes" id="UP001266305">
    <property type="component" value="Unassembled WGS sequence"/>
</dbReference>
<sequence>VEGKQGRESSVTSDVAQGEREALWESGGPSLSMAEGRGEVSWAAQDSVKRVRGKQGRASSKSGTYKTDAPSPLSHAQAQRNRTSIFTVYEAASQEGWVFLMYRAIDSFPRWRSYFYFITLIFFLAWLVKKSEYSFNKCGDREAALPQQPPPRLFSSKD</sequence>
<feature type="region of interest" description="Disordered" evidence="1">
    <location>
        <begin position="1"/>
        <end position="77"/>
    </location>
</feature>
<dbReference type="Gene3D" id="1.10.287.70">
    <property type="match status" value="1"/>
</dbReference>
<keyword evidence="4" id="KW-1185">Reference proteome</keyword>
<accession>A0ABQ9WB23</accession>
<dbReference type="PANTHER" id="PTHR46141">
    <property type="entry name" value="SODIUM LEAK CHANNEL NON-SELECTIVE PROTEIN"/>
    <property type="match status" value="1"/>
</dbReference>
<gene>
    <name evidence="3" type="ORF">P7K49_000212</name>
</gene>
<feature type="non-terminal residue" evidence="3">
    <location>
        <position position="1"/>
    </location>
</feature>
<evidence type="ECO:0000313" key="4">
    <source>
        <dbReference type="Proteomes" id="UP001266305"/>
    </source>
</evidence>
<evidence type="ECO:0000256" key="2">
    <source>
        <dbReference type="SAM" id="Phobius"/>
    </source>
</evidence>
<keyword evidence="2" id="KW-0812">Transmembrane</keyword>
<evidence type="ECO:0000313" key="3">
    <source>
        <dbReference type="EMBL" id="KAK2118826.1"/>
    </source>
</evidence>
<name>A0ABQ9WB23_SAGOE</name>
<feature type="transmembrane region" description="Helical" evidence="2">
    <location>
        <begin position="111"/>
        <end position="128"/>
    </location>
</feature>
<dbReference type="InterPro" id="IPR028823">
    <property type="entry name" value="NALCN"/>
</dbReference>